<feature type="region of interest" description="Disordered" evidence="14">
    <location>
        <begin position="111"/>
        <end position="158"/>
    </location>
</feature>
<name>A0A2G2XQX9_CAPBA</name>
<evidence type="ECO:0000256" key="7">
    <source>
        <dbReference type="ARBA" id="ARBA00022723"/>
    </source>
</evidence>
<dbReference type="AlphaFoldDB" id="A0A2G2XQX9"/>
<keyword evidence="9" id="KW-1133">Transmembrane helix</keyword>
<evidence type="ECO:0000256" key="12">
    <source>
        <dbReference type="ARBA" id="ARBA00023136"/>
    </source>
</evidence>
<dbReference type="PANTHER" id="PTHR31803">
    <property type="entry name" value="ALTERNATIVE OXIDASE"/>
    <property type="match status" value="1"/>
</dbReference>
<comment type="cofactor">
    <cofactor evidence="13">
        <name>Fe cation</name>
        <dbReference type="ChEBI" id="CHEBI:24875"/>
    </cofactor>
    <text evidence="13">Binds 2 iron ions per subunit.</text>
</comment>
<keyword evidence="4" id="KW-0813">Transport</keyword>
<evidence type="ECO:0000256" key="14">
    <source>
        <dbReference type="SAM" id="MobiDB-lite"/>
    </source>
</evidence>
<dbReference type="GO" id="GO:0010230">
    <property type="term" value="P:alternative respiration"/>
    <property type="evidence" value="ECO:0007669"/>
    <property type="project" value="TreeGrafter"/>
</dbReference>
<evidence type="ECO:0000256" key="6">
    <source>
        <dbReference type="ARBA" id="ARBA00022692"/>
    </source>
</evidence>
<comment type="subcellular location">
    <subcellularLocation>
        <location evidence="2">Membrane</location>
    </subcellularLocation>
</comment>
<dbReference type="Proteomes" id="UP000224567">
    <property type="component" value="Unassembled WGS sequence"/>
</dbReference>
<evidence type="ECO:0000256" key="1">
    <source>
        <dbReference type="ARBA" id="ARBA00001192"/>
    </source>
</evidence>
<evidence type="ECO:0000256" key="10">
    <source>
        <dbReference type="ARBA" id="ARBA00023002"/>
    </source>
</evidence>
<dbReference type="GO" id="GO:0046872">
    <property type="term" value="F:metal ion binding"/>
    <property type="evidence" value="ECO:0007669"/>
    <property type="project" value="UniProtKB-UniRule"/>
</dbReference>
<keyword evidence="5 13" id="KW-0679">Respiratory chain</keyword>
<keyword evidence="12 13" id="KW-0472">Membrane</keyword>
<evidence type="ECO:0000313" key="16">
    <source>
        <dbReference type="Proteomes" id="UP000224567"/>
    </source>
</evidence>
<accession>A0A2G2XQX9</accession>
<reference evidence="16" key="2">
    <citation type="journal article" date="2017" name="J. Anim. Genet.">
        <title>Multiple reference genome sequences of hot pepper reveal the massive evolution of plant disease resistance genes by retroduplication.</title>
        <authorList>
            <person name="Kim S."/>
            <person name="Park J."/>
            <person name="Yeom S.-I."/>
            <person name="Kim Y.-M."/>
            <person name="Seo E."/>
            <person name="Kim K.-T."/>
            <person name="Kim M.-S."/>
            <person name="Lee J.M."/>
            <person name="Cheong K."/>
            <person name="Shin H.-S."/>
            <person name="Kim S.-B."/>
            <person name="Han K."/>
            <person name="Lee J."/>
            <person name="Park M."/>
            <person name="Lee H.-A."/>
            <person name="Lee H.-Y."/>
            <person name="Lee Y."/>
            <person name="Oh S."/>
            <person name="Lee J.H."/>
            <person name="Choi E."/>
            <person name="Choi E."/>
            <person name="Lee S.E."/>
            <person name="Jeon J."/>
            <person name="Kim H."/>
            <person name="Choi G."/>
            <person name="Song H."/>
            <person name="Lee J."/>
            <person name="Lee S.-C."/>
            <person name="Kwon J.-K."/>
            <person name="Lee H.-Y."/>
            <person name="Koo N."/>
            <person name="Hong Y."/>
            <person name="Kim R.W."/>
            <person name="Kang W.-H."/>
            <person name="Huh J.H."/>
            <person name="Kang B.-C."/>
            <person name="Yang T.-J."/>
            <person name="Lee Y.-H."/>
            <person name="Bennetzen J.L."/>
            <person name="Choi D."/>
        </authorList>
    </citation>
    <scope>NUCLEOTIDE SEQUENCE [LARGE SCALE GENOMIC DNA]</scope>
    <source>
        <strain evidence="16">cv. PBC81</strain>
    </source>
</reference>
<dbReference type="Gene3D" id="1.20.1260.140">
    <property type="entry name" value="Alternative oxidase"/>
    <property type="match status" value="1"/>
</dbReference>
<protein>
    <recommendedName>
        <fullName evidence="13">Ubiquinol oxidase</fullName>
        <ecNumber evidence="13">1.10.3.11</ecNumber>
    </recommendedName>
</protein>
<evidence type="ECO:0000256" key="8">
    <source>
        <dbReference type="ARBA" id="ARBA00022982"/>
    </source>
</evidence>
<proteinExistence type="inferred from homology"/>
<feature type="region of interest" description="Disordered" evidence="14">
    <location>
        <begin position="200"/>
        <end position="222"/>
    </location>
</feature>
<dbReference type="Pfam" id="PF01786">
    <property type="entry name" value="AOX"/>
    <property type="match status" value="1"/>
</dbReference>
<reference evidence="15 16" key="1">
    <citation type="journal article" date="2017" name="Genome Biol.">
        <title>New reference genome sequences of hot pepper reveal the massive evolution of plant disease-resistance genes by retroduplication.</title>
        <authorList>
            <person name="Kim S."/>
            <person name="Park J."/>
            <person name="Yeom S.I."/>
            <person name="Kim Y.M."/>
            <person name="Seo E."/>
            <person name="Kim K.T."/>
            <person name="Kim M.S."/>
            <person name="Lee J.M."/>
            <person name="Cheong K."/>
            <person name="Shin H.S."/>
            <person name="Kim S.B."/>
            <person name="Han K."/>
            <person name="Lee J."/>
            <person name="Park M."/>
            <person name="Lee H.A."/>
            <person name="Lee H.Y."/>
            <person name="Lee Y."/>
            <person name="Oh S."/>
            <person name="Lee J.H."/>
            <person name="Choi E."/>
            <person name="Choi E."/>
            <person name="Lee S.E."/>
            <person name="Jeon J."/>
            <person name="Kim H."/>
            <person name="Choi G."/>
            <person name="Song H."/>
            <person name="Lee J."/>
            <person name="Lee S.C."/>
            <person name="Kwon J.K."/>
            <person name="Lee H.Y."/>
            <person name="Koo N."/>
            <person name="Hong Y."/>
            <person name="Kim R.W."/>
            <person name="Kang W.H."/>
            <person name="Huh J.H."/>
            <person name="Kang B.C."/>
            <person name="Yang T.J."/>
            <person name="Lee Y.H."/>
            <person name="Bennetzen J.L."/>
            <person name="Choi D."/>
        </authorList>
    </citation>
    <scope>NUCLEOTIDE SEQUENCE [LARGE SCALE GENOMIC DNA]</scope>
    <source>
        <strain evidence="16">cv. PBC81</strain>
    </source>
</reference>
<dbReference type="OrthoDB" id="1002045at2759"/>
<dbReference type="GO" id="GO:0009916">
    <property type="term" value="F:alternative oxidase activity"/>
    <property type="evidence" value="ECO:0007669"/>
    <property type="project" value="UniProtKB-UniRule"/>
</dbReference>
<comment type="similarity">
    <text evidence="3 13">Belongs to the alternative oxidase family.</text>
</comment>
<dbReference type="EC" id="1.10.3.11" evidence="13"/>
<dbReference type="Pfam" id="PF14223">
    <property type="entry name" value="Retrotran_gag_2"/>
    <property type="match status" value="1"/>
</dbReference>
<dbReference type="GO" id="GO:0106292">
    <property type="term" value="F:superoxide-generating NADPH oxidase activity"/>
    <property type="evidence" value="ECO:0007669"/>
    <property type="project" value="UniProtKB-ARBA"/>
</dbReference>
<keyword evidence="6 13" id="KW-0812">Transmembrane</keyword>
<dbReference type="InterPro" id="IPR038659">
    <property type="entry name" value="AOX_sf"/>
</dbReference>
<evidence type="ECO:0000256" key="3">
    <source>
        <dbReference type="ARBA" id="ARBA00008388"/>
    </source>
</evidence>
<dbReference type="PANTHER" id="PTHR31803:SF6">
    <property type="entry name" value="UBIQUINOL OXIDASE 2, MITOCHONDRIAL"/>
    <property type="match status" value="1"/>
</dbReference>
<keyword evidence="8 13" id="KW-0249">Electron transport</keyword>
<sequence length="284" mass="31431">MRIYLQALDIWEDDEDKYEIDPLPNKTMAAQIKTHKERKTRKSKALACLFTAVSSNIFTRIMSLESAKEDAAATFEEKLDGISVLPSDDSENGLPDIPCPNEVSAKHLGEEISSPENDLRKEMSKAANADKLSELELENTSDKQRENGTQSDELSLPSNSQLAQVESCQILCNNSVGDSGLTQFGDPCCKTSAALQEIQKTTGSSSTEEKLKVGGMSTSESHLSGKKKAYGEVTTKRLCEYFKENNYPNCDAKEKFEQSGGWIKGLPEEAENERMHLMTMVEIV</sequence>
<dbReference type="GO" id="GO:0016020">
    <property type="term" value="C:membrane"/>
    <property type="evidence" value="ECO:0007669"/>
    <property type="project" value="UniProtKB-SubCell"/>
</dbReference>
<dbReference type="STRING" id="33114.A0A2G2XQX9"/>
<feature type="compositionally biased region" description="Polar residues" evidence="14">
    <location>
        <begin position="147"/>
        <end position="158"/>
    </location>
</feature>
<comment type="caution">
    <text evidence="15">The sequence shown here is derived from an EMBL/GenBank/DDBJ whole genome shotgun (WGS) entry which is preliminary data.</text>
</comment>
<dbReference type="GO" id="GO:0102721">
    <property type="term" value="F:ubiquinol:oxygen oxidoreductase activity"/>
    <property type="evidence" value="ECO:0007669"/>
    <property type="project" value="UniProtKB-EC"/>
</dbReference>
<dbReference type="GO" id="GO:0005739">
    <property type="term" value="C:mitochondrion"/>
    <property type="evidence" value="ECO:0007669"/>
    <property type="project" value="TreeGrafter"/>
</dbReference>
<keyword evidence="11 13" id="KW-0408">Iron</keyword>
<comment type="catalytic activity">
    <reaction evidence="1 13">
        <text>2 a ubiquinol + O2 = 2 a ubiquinone + 2 H2O</text>
        <dbReference type="Rhea" id="RHEA:30255"/>
        <dbReference type="Rhea" id="RHEA-COMP:9565"/>
        <dbReference type="Rhea" id="RHEA-COMP:9566"/>
        <dbReference type="ChEBI" id="CHEBI:15377"/>
        <dbReference type="ChEBI" id="CHEBI:15379"/>
        <dbReference type="ChEBI" id="CHEBI:16389"/>
        <dbReference type="ChEBI" id="CHEBI:17976"/>
        <dbReference type="EC" id="1.10.3.11"/>
    </reaction>
</comment>
<evidence type="ECO:0000256" key="2">
    <source>
        <dbReference type="ARBA" id="ARBA00004370"/>
    </source>
</evidence>
<evidence type="ECO:0000256" key="9">
    <source>
        <dbReference type="ARBA" id="ARBA00022989"/>
    </source>
</evidence>
<keyword evidence="10 13" id="KW-0560">Oxidoreductase</keyword>
<dbReference type="EMBL" id="MLFT02000001">
    <property type="protein sequence ID" value="PHT59888.1"/>
    <property type="molecule type" value="Genomic_DNA"/>
</dbReference>
<organism evidence="15 16">
    <name type="scientific">Capsicum baccatum</name>
    <name type="common">Peruvian pepper</name>
    <dbReference type="NCBI Taxonomy" id="33114"/>
    <lineage>
        <taxon>Eukaryota</taxon>
        <taxon>Viridiplantae</taxon>
        <taxon>Streptophyta</taxon>
        <taxon>Embryophyta</taxon>
        <taxon>Tracheophyta</taxon>
        <taxon>Spermatophyta</taxon>
        <taxon>Magnoliopsida</taxon>
        <taxon>eudicotyledons</taxon>
        <taxon>Gunneridae</taxon>
        <taxon>Pentapetalae</taxon>
        <taxon>asterids</taxon>
        <taxon>lamiids</taxon>
        <taxon>Solanales</taxon>
        <taxon>Solanaceae</taxon>
        <taxon>Solanoideae</taxon>
        <taxon>Capsiceae</taxon>
        <taxon>Capsicum</taxon>
    </lineage>
</organism>
<evidence type="ECO:0000256" key="5">
    <source>
        <dbReference type="ARBA" id="ARBA00022660"/>
    </source>
</evidence>
<evidence type="ECO:0000256" key="11">
    <source>
        <dbReference type="ARBA" id="ARBA00023004"/>
    </source>
</evidence>
<evidence type="ECO:0000256" key="4">
    <source>
        <dbReference type="ARBA" id="ARBA00022448"/>
    </source>
</evidence>
<dbReference type="GO" id="GO:0098803">
    <property type="term" value="C:respiratory chain complex"/>
    <property type="evidence" value="ECO:0007669"/>
    <property type="project" value="UniProtKB-UniRule"/>
</dbReference>
<evidence type="ECO:0000313" key="15">
    <source>
        <dbReference type="EMBL" id="PHT59888.1"/>
    </source>
</evidence>
<feature type="region of interest" description="Disordered" evidence="14">
    <location>
        <begin position="83"/>
        <end position="102"/>
    </location>
</feature>
<dbReference type="InterPro" id="IPR002680">
    <property type="entry name" value="AOX"/>
</dbReference>
<gene>
    <name evidence="15" type="ORF">CQW23_02251</name>
</gene>
<keyword evidence="7 13" id="KW-0479">Metal-binding</keyword>
<keyword evidence="16" id="KW-1185">Reference proteome</keyword>
<evidence type="ECO:0000256" key="13">
    <source>
        <dbReference type="RuleBase" id="RU003779"/>
    </source>
</evidence>